<evidence type="ECO:0000313" key="2">
    <source>
        <dbReference type="EMBL" id="KAK1001325.1"/>
    </source>
</evidence>
<evidence type="ECO:0000313" key="3">
    <source>
        <dbReference type="Proteomes" id="UP001175353"/>
    </source>
</evidence>
<evidence type="ECO:0000256" key="1">
    <source>
        <dbReference type="SAM" id="MobiDB-lite"/>
    </source>
</evidence>
<protein>
    <submittedName>
        <fullName evidence="2">Uncharacterized protein</fullName>
    </submittedName>
</protein>
<name>A0AAN6KV24_9PEZI</name>
<comment type="caution">
    <text evidence="2">The sequence shown here is derived from an EMBL/GenBank/DDBJ whole genome shotgun (WGS) entry which is preliminary data.</text>
</comment>
<gene>
    <name evidence="2" type="ORF">LTR91_005377</name>
</gene>
<reference evidence="2" key="1">
    <citation type="submission" date="2023-06" db="EMBL/GenBank/DDBJ databases">
        <title>Black Yeasts Isolated from many extreme environments.</title>
        <authorList>
            <person name="Coleine C."/>
            <person name="Stajich J.E."/>
            <person name="Selbmann L."/>
        </authorList>
    </citation>
    <scope>NUCLEOTIDE SEQUENCE</scope>
    <source>
        <strain evidence="2">CCFEE 5200</strain>
    </source>
</reference>
<proteinExistence type="predicted"/>
<dbReference type="AlphaFoldDB" id="A0AAN6KV24"/>
<organism evidence="2 3">
    <name type="scientific">Friedmanniomyces endolithicus</name>
    <dbReference type="NCBI Taxonomy" id="329885"/>
    <lineage>
        <taxon>Eukaryota</taxon>
        <taxon>Fungi</taxon>
        <taxon>Dikarya</taxon>
        <taxon>Ascomycota</taxon>
        <taxon>Pezizomycotina</taxon>
        <taxon>Dothideomycetes</taxon>
        <taxon>Dothideomycetidae</taxon>
        <taxon>Mycosphaerellales</taxon>
        <taxon>Teratosphaeriaceae</taxon>
        <taxon>Friedmanniomyces</taxon>
    </lineage>
</organism>
<feature type="compositionally biased region" description="Basic residues" evidence="1">
    <location>
        <begin position="35"/>
        <end position="50"/>
    </location>
</feature>
<dbReference type="Proteomes" id="UP001175353">
    <property type="component" value="Unassembled WGS sequence"/>
</dbReference>
<sequence length="187" mass="20210">MAPSKKSKTKKAKGATTKTKSIAISPSTKLAAVPKLKKAKSTTIKGKKSAVKASAKPALFSKPKKADKQAKSVGKPSKSTVSPVQEEEPEDTVLNQTPCPVPTPKFSNGGMEESEHWCETAQVEHDHLLAEQKVTDMYRHWAEAELKYAEAAEVLLEVIARDGLEMLRADRLDALETLLESASAKAS</sequence>
<dbReference type="EMBL" id="JAUJLE010000034">
    <property type="protein sequence ID" value="KAK1001325.1"/>
    <property type="molecule type" value="Genomic_DNA"/>
</dbReference>
<keyword evidence="3" id="KW-1185">Reference proteome</keyword>
<feature type="compositionally biased region" description="Basic residues" evidence="1">
    <location>
        <begin position="1"/>
        <end position="13"/>
    </location>
</feature>
<accession>A0AAN6KV24</accession>
<feature type="region of interest" description="Disordered" evidence="1">
    <location>
        <begin position="1"/>
        <end position="115"/>
    </location>
</feature>